<evidence type="ECO:0000256" key="5">
    <source>
        <dbReference type="ARBA" id="ARBA00022473"/>
    </source>
</evidence>
<evidence type="ECO:0000256" key="12">
    <source>
        <dbReference type="ARBA" id="ARBA00022833"/>
    </source>
</evidence>
<dbReference type="SUPFAM" id="SSF82199">
    <property type="entry name" value="SET domain"/>
    <property type="match status" value="1"/>
</dbReference>
<protein>
    <recommendedName>
        <fullName evidence="3">[histone H3]-lysine(36) N-trimethyltransferase</fullName>
        <ecNumber evidence="3">2.1.1.359</ecNumber>
    </recommendedName>
</protein>
<dbReference type="GO" id="GO:0030154">
    <property type="term" value="P:cell differentiation"/>
    <property type="evidence" value="ECO:0007669"/>
    <property type="project" value="UniProtKB-KW"/>
</dbReference>
<keyword evidence="5" id="KW-0217">Developmental protein</keyword>
<feature type="domain" description="Post-SET" evidence="20">
    <location>
        <begin position="768"/>
        <end position="784"/>
    </location>
</feature>
<feature type="compositionally biased region" description="Polar residues" evidence="17">
    <location>
        <begin position="63"/>
        <end position="73"/>
    </location>
</feature>
<dbReference type="InterPro" id="IPR042294">
    <property type="entry name" value="SETD2_animal"/>
</dbReference>
<evidence type="ECO:0000256" key="16">
    <source>
        <dbReference type="ARBA" id="ARBA00023242"/>
    </source>
</evidence>
<evidence type="ECO:0000313" key="22">
    <source>
        <dbReference type="EMBL" id="KAL3385271.1"/>
    </source>
</evidence>
<dbReference type="Pfam" id="PF08236">
    <property type="entry name" value="SRI"/>
    <property type="match status" value="1"/>
</dbReference>
<evidence type="ECO:0000256" key="10">
    <source>
        <dbReference type="ARBA" id="ARBA00022723"/>
    </source>
</evidence>
<feature type="region of interest" description="Disordered" evidence="17">
    <location>
        <begin position="1057"/>
        <end position="1077"/>
    </location>
</feature>
<keyword evidence="12" id="KW-0862">Zinc</keyword>
<feature type="compositionally biased region" description="Polar residues" evidence="17">
    <location>
        <begin position="1303"/>
        <end position="1312"/>
    </location>
</feature>
<organism evidence="22 23">
    <name type="scientific">Trichogramma kaykai</name>
    <dbReference type="NCBI Taxonomy" id="54128"/>
    <lineage>
        <taxon>Eukaryota</taxon>
        <taxon>Metazoa</taxon>
        <taxon>Ecdysozoa</taxon>
        <taxon>Arthropoda</taxon>
        <taxon>Hexapoda</taxon>
        <taxon>Insecta</taxon>
        <taxon>Pterygota</taxon>
        <taxon>Neoptera</taxon>
        <taxon>Endopterygota</taxon>
        <taxon>Hymenoptera</taxon>
        <taxon>Apocrita</taxon>
        <taxon>Proctotrupomorpha</taxon>
        <taxon>Chalcidoidea</taxon>
        <taxon>Trichogrammatidae</taxon>
        <taxon>Trichogramma</taxon>
    </lineage>
</organism>
<feature type="compositionally biased region" description="Low complexity" evidence="17">
    <location>
        <begin position="319"/>
        <end position="342"/>
    </location>
</feature>
<dbReference type="EC" id="2.1.1.359" evidence="3"/>
<dbReference type="PROSITE" id="PS50280">
    <property type="entry name" value="SET"/>
    <property type="match status" value="1"/>
</dbReference>
<evidence type="ECO:0000256" key="8">
    <source>
        <dbReference type="ARBA" id="ARBA00022679"/>
    </source>
</evidence>
<evidence type="ECO:0000256" key="3">
    <source>
        <dbReference type="ARBA" id="ARBA00012178"/>
    </source>
</evidence>
<dbReference type="SUPFAM" id="SSF51045">
    <property type="entry name" value="WW domain"/>
    <property type="match status" value="1"/>
</dbReference>
<feature type="compositionally biased region" description="Basic residues" evidence="17">
    <location>
        <begin position="1355"/>
        <end position="1367"/>
    </location>
</feature>
<dbReference type="GO" id="GO:0032259">
    <property type="term" value="P:methylation"/>
    <property type="evidence" value="ECO:0007669"/>
    <property type="project" value="UniProtKB-KW"/>
</dbReference>
<evidence type="ECO:0000256" key="14">
    <source>
        <dbReference type="ARBA" id="ARBA00023015"/>
    </source>
</evidence>
<dbReference type="InterPro" id="IPR013257">
    <property type="entry name" value="SRI"/>
</dbReference>
<keyword evidence="6" id="KW-0597">Phosphoprotein</keyword>
<dbReference type="SMART" id="SM00317">
    <property type="entry name" value="SET"/>
    <property type="match status" value="1"/>
</dbReference>
<proteinExistence type="predicted"/>
<dbReference type="PROSITE" id="PS01159">
    <property type="entry name" value="WW_DOMAIN_1"/>
    <property type="match status" value="1"/>
</dbReference>
<evidence type="ECO:0000256" key="1">
    <source>
        <dbReference type="ARBA" id="ARBA00004123"/>
    </source>
</evidence>
<keyword evidence="16" id="KW-0539">Nucleus</keyword>
<feature type="compositionally biased region" description="Low complexity" evidence="17">
    <location>
        <begin position="42"/>
        <end position="51"/>
    </location>
</feature>
<dbReference type="PANTHER" id="PTHR46711">
    <property type="entry name" value="HISTONE-LYSINE N-METHYLTRANSFERASE SETD2"/>
    <property type="match status" value="1"/>
</dbReference>
<dbReference type="CDD" id="cd19172">
    <property type="entry name" value="SET_SETD2"/>
    <property type="match status" value="1"/>
</dbReference>
<evidence type="ECO:0000256" key="13">
    <source>
        <dbReference type="ARBA" id="ARBA00022853"/>
    </source>
</evidence>
<feature type="region of interest" description="Disordered" evidence="17">
    <location>
        <begin position="1348"/>
        <end position="1367"/>
    </location>
</feature>
<dbReference type="InterPro" id="IPR001202">
    <property type="entry name" value="WW_dom"/>
</dbReference>
<dbReference type="FunFam" id="2.170.270.10:FF:000016">
    <property type="entry name" value="Histone-lysine N-methyltransferase"/>
    <property type="match status" value="1"/>
</dbReference>
<dbReference type="GO" id="GO:0005634">
    <property type="term" value="C:nucleus"/>
    <property type="evidence" value="ECO:0007669"/>
    <property type="project" value="UniProtKB-SubCell"/>
</dbReference>
<dbReference type="PANTHER" id="PTHR46711:SF1">
    <property type="entry name" value="HISTONE-LYSINE N-METHYLTRANSFERASE SETD2"/>
    <property type="match status" value="1"/>
</dbReference>
<evidence type="ECO:0000256" key="2">
    <source>
        <dbReference type="ARBA" id="ARBA00004286"/>
    </source>
</evidence>
<dbReference type="SMART" id="SM00456">
    <property type="entry name" value="WW"/>
    <property type="match status" value="2"/>
</dbReference>
<keyword evidence="9" id="KW-0949">S-adenosyl-L-methionine</keyword>
<feature type="compositionally biased region" description="Polar residues" evidence="17">
    <location>
        <begin position="453"/>
        <end position="481"/>
    </location>
</feature>
<dbReference type="GO" id="GO:0010468">
    <property type="term" value="P:regulation of gene expression"/>
    <property type="evidence" value="ECO:0007669"/>
    <property type="project" value="UniProtKB-ARBA"/>
</dbReference>
<dbReference type="SMART" id="SM00570">
    <property type="entry name" value="AWS"/>
    <property type="match status" value="1"/>
</dbReference>
<dbReference type="Proteomes" id="UP001627154">
    <property type="component" value="Unassembled WGS sequence"/>
</dbReference>
<feature type="compositionally biased region" description="Basic and acidic residues" evidence="17">
    <location>
        <begin position="409"/>
        <end position="418"/>
    </location>
</feature>
<dbReference type="Gene3D" id="1.10.1740.100">
    <property type="entry name" value="Set2, Rpb1 interacting domain"/>
    <property type="match status" value="1"/>
</dbReference>
<keyword evidence="8" id="KW-0808">Transferase</keyword>
<evidence type="ECO:0000313" key="23">
    <source>
        <dbReference type="Proteomes" id="UP001627154"/>
    </source>
</evidence>
<keyword evidence="7" id="KW-0489">Methyltransferase</keyword>
<accession>A0ABD2VYC2</accession>
<comment type="caution">
    <text evidence="22">The sequence shown here is derived from an EMBL/GenBank/DDBJ whole genome shotgun (WGS) entry which is preliminary data.</text>
</comment>
<feature type="compositionally biased region" description="Basic residues" evidence="17">
    <location>
        <begin position="848"/>
        <end position="860"/>
    </location>
</feature>
<dbReference type="GO" id="GO:0140955">
    <property type="term" value="F:histone H3K36 trimethyltransferase activity"/>
    <property type="evidence" value="ECO:0007669"/>
    <property type="project" value="UniProtKB-EC"/>
</dbReference>
<feature type="compositionally biased region" description="Acidic residues" evidence="17">
    <location>
        <begin position="1281"/>
        <end position="1297"/>
    </location>
</feature>
<name>A0ABD2VYC2_9HYME</name>
<gene>
    <name evidence="22" type="ORF">TKK_019051</name>
</gene>
<evidence type="ECO:0000259" key="19">
    <source>
        <dbReference type="PROSITE" id="PS50280"/>
    </source>
</evidence>
<dbReference type="InterPro" id="IPR044437">
    <property type="entry name" value="SETD2/Set2_SET"/>
</dbReference>
<evidence type="ECO:0000256" key="7">
    <source>
        <dbReference type="ARBA" id="ARBA00022603"/>
    </source>
</evidence>
<feature type="region of interest" description="Disordered" evidence="17">
    <location>
        <begin position="257"/>
        <end position="418"/>
    </location>
</feature>
<reference evidence="22 23" key="1">
    <citation type="journal article" date="2024" name="bioRxiv">
        <title>A reference genome for Trichogramma kaykai: A tiny desert-dwelling parasitoid wasp with competing sex-ratio distorters.</title>
        <authorList>
            <person name="Culotta J."/>
            <person name="Lindsey A.R."/>
        </authorList>
    </citation>
    <scope>NUCLEOTIDE SEQUENCE [LARGE SCALE GENOMIC DNA]</scope>
    <source>
        <strain evidence="22 23">KSX58</strain>
    </source>
</reference>
<dbReference type="EMBL" id="JBJJXI010000158">
    <property type="protein sequence ID" value="KAL3385271.1"/>
    <property type="molecule type" value="Genomic_DNA"/>
</dbReference>
<dbReference type="InterPro" id="IPR046341">
    <property type="entry name" value="SET_dom_sf"/>
</dbReference>
<dbReference type="InterPro" id="IPR036020">
    <property type="entry name" value="WW_dom_sf"/>
</dbReference>
<dbReference type="InterPro" id="IPR001214">
    <property type="entry name" value="SET_dom"/>
</dbReference>
<feature type="compositionally biased region" description="Polar residues" evidence="17">
    <location>
        <begin position="283"/>
        <end position="295"/>
    </location>
</feature>
<keyword evidence="15" id="KW-0804">Transcription</keyword>
<evidence type="ECO:0000256" key="6">
    <source>
        <dbReference type="ARBA" id="ARBA00022553"/>
    </source>
</evidence>
<evidence type="ECO:0000256" key="11">
    <source>
        <dbReference type="ARBA" id="ARBA00022782"/>
    </source>
</evidence>
<dbReference type="PROSITE" id="PS51215">
    <property type="entry name" value="AWS"/>
    <property type="match status" value="1"/>
</dbReference>
<feature type="domain" description="AWS" evidence="21">
    <location>
        <begin position="589"/>
        <end position="642"/>
    </location>
</feature>
<sequence>MVRRRKNEAKAAAKPPPKTLAVRKSTRQKKKKQSDEQKTNGDLLLSDVNNSDDSKDTNDQSSQEPVKTYNTVPKKSARFKQSMAEQENAERGESVHSIAVESDSQDGSNDNVVSEKVDSVEELVCDWNEEVIEETIICEEMEVDEQVSSTTSLNLENKLLEQVVIVQNSDSMDQSIEYTLVECEAKEPNVENVANASLVSNTSFTNSDSCNKIEQALSVLHMNEQNSLEESKSVLSVTNSVNDTSVNKIENSVKVAKDAVVQKDNQTPKSTAKSPKDPRTAKNKTSVSSSDTKSALINCEEQSRNSDSISKIESDDLKISSSSENSNDTLSSTSSSKISDSNVDNRITSNQRSEVDKKSNFRVRSGSIDTSSASETSSNSSGVRRSSRIKSIGMMKQRSRGRGIVTKPSSDKAKVSAQVDKDKIPSNLNTIQENTLLQPKDNKPCEIQPVKGYTSNKSTNVQDQSGVTPVVTSSATNGYDSDSNKPVKVKSRWRLSSLKEELKTENLLQDLSKQTSASNISCSRSSMIASINDVVKNFTSSIDTSSVGSKISLPMVPVKADREMEERLSQFEHLTENLYLTERFTNKETKKMLCDCFLTEEDIERGELGCGEDCLNRLLMIECGPRCIVGDRCTNKRFQNCEYAKCEIFRTEKKGFGLRATCDLYPGDFIMEYVGEVVDPVAFRKRAKEYSKDKNRHYYFMALKSDQIIDATMKGNISRFINHSCDPNAETQKWTVDGELRIGFFSTKEIAMGEELTFDYHFQRYGKEAQKCFCESTNCRGWIGDNPDDNKQKSDLLDEFDDDSDEEEEEVEEEEQEEEEEEEEKEKDEKVKVEPQQESINKEVLIKPPKKRGRRKRQPRKVSEHMEDEDLEEQIDRLCACGLKNQAHTLTLSRLMVRSREILHRTRLLKVIQKGEQPCRRLFLDYHGLRLMWSYMMDVAGNISEEANEFRLEILRTLGTLPIPNKSMLIDSKVLAVIEKWSKQLNCIPPSADSPGDDEASTKSGASSNQGATPMEVDKEEPIVSSTVAELASDLLLRWSSLKEVFRIPKKERIEQMREHERDADRAYKEDEDKNKTVVDKLQQQRLSQTPVDYGIGRKDKRIVEERSRDIVQVPRMSKFERRQLFALKVAKEEEERQRRQQEDSWAQHQAYCIGLGLDPNTTTAFDPQTGMPLYYDPQTGQWQAIQPPPPYTLPNGTPNVPPPAAYVQPETMVQPEPEPEPPTPQPEPQIELPPRWAWSRDARGRVYYYHKKERISQWLPPPPDHLYREQDSSASSSESSDSENDSSSMEETEEDPPMPTPLETSSITEPLSTEIEAMDTLAVITVATATKKRRDGLVQERIISPRREEDRVDHKKYKEIKEKLRRQKERAKLKEQLKKHRRSGSSGSSNKHKHGTAKFQAIPGEMSPTTERKIKDNFRVNMANVMVHFLNPYRKSDCKQGKITNTEDFKHLARKLTHFVLAKELKHCKSVDELECNDSVKHKAKDFVRKYMSKFGEVYQKGTDEEKFEH</sequence>
<dbReference type="SMART" id="SM00508">
    <property type="entry name" value="PostSET"/>
    <property type="match status" value="1"/>
</dbReference>
<evidence type="ECO:0000259" key="21">
    <source>
        <dbReference type="PROSITE" id="PS51215"/>
    </source>
</evidence>
<dbReference type="Gene3D" id="2.170.270.10">
    <property type="entry name" value="SET domain"/>
    <property type="match status" value="1"/>
</dbReference>
<feature type="compositionally biased region" description="Basic and acidic residues" evidence="17">
    <location>
        <begin position="827"/>
        <end position="845"/>
    </location>
</feature>
<feature type="region of interest" description="Disordered" evidence="17">
    <location>
        <begin position="783"/>
        <end position="869"/>
    </location>
</feature>
<feature type="domain" description="SET" evidence="19">
    <location>
        <begin position="644"/>
        <end position="761"/>
    </location>
</feature>
<feature type="compositionally biased region" description="Low complexity" evidence="17">
    <location>
        <begin position="365"/>
        <end position="384"/>
    </location>
</feature>
<evidence type="ECO:0000256" key="9">
    <source>
        <dbReference type="ARBA" id="ARBA00022691"/>
    </source>
</evidence>
<dbReference type="InterPro" id="IPR038190">
    <property type="entry name" value="SRI_sf"/>
</dbReference>
<feature type="region of interest" description="Disordered" evidence="17">
    <location>
        <begin position="1"/>
        <end position="113"/>
    </location>
</feature>
<feature type="domain" description="WW" evidence="18">
    <location>
        <begin position="1231"/>
        <end position="1264"/>
    </location>
</feature>
<evidence type="ECO:0000256" key="17">
    <source>
        <dbReference type="SAM" id="MobiDB-lite"/>
    </source>
</evidence>
<dbReference type="GO" id="GO:0046872">
    <property type="term" value="F:metal ion binding"/>
    <property type="evidence" value="ECO:0007669"/>
    <property type="project" value="UniProtKB-KW"/>
</dbReference>
<dbReference type="InterPro" id="IPR003616">
    <property type="entry name" value="Post-SET_dom"/>
</dbReference>
<dbReference type="PROSITE" id="PS50868">
    <property type="entry name" value="POST_SET"/>
    <property type="match status" value="1"/>
</dbReference>
<evidence type="ECO:0000256" key="4">
    <source>
        <dbReference type="ARBA" id="ARBA00022454"/>
    </source>
</evidence>
<feature type="compositionally biased region" description="Polar residues" evidence="17">
    <location>
        <begin position="1002"/>
        <end position="1012"/>
    </location>
</feature>
<keyword evidence="23" id="KW-1185">Reference proteome</keyword>
<dbReference type="InterPro" id="IPR006560">
    <property type="entry name" value="AWS_dom"/>
</dbReference>
<feature type="region of interest" description="Disordered" evidence="17">
    <location>
        <begin position="988"/>
        <end position="1020"/>
    </location>
</feature>
<dbReference type="PROSITE" id="PS50020">
    <property type="entry name" value="WW_DOMAIN_2"/>
    <property type="match status" value="1"/>
</dbReference>
<dbReference type="Pfam" id="PF17907">
    <property type="entry name" value="AWS"/>
    <property type="match status" value="1"/>
</dbReference>
<feature type="region of interest" description="Disordered" evidence="17">
    <location>
        <begin position="1372"/>
        <end position="1397"/>
    </location>
</feature>
<keyword evidence="4" id="KW-0158">Chromosome</keyword>
<feature type="region of interest" description="Disordered" evidence="17">
    <location>
        <begin position="1254"/>
        <end position="1315"/>
    </location>
</feature>
<keyword evidence="11" id="KW-0221">Differentiation</keyword>
<dbReference type="GO" id="GO:0005694">
    <property type="term" value="C:chromosome"/>
    <property type="evidence" value="ECO:0007669"/>
    <property type="project" value="UniProtKB-SubCell"/>
</dbReference>
<dbReference type="Pfam" id="PF00856">
    <property type="entry name" value="SET"/>
    <property type="match status" value="1"/>
</dbReference>
<keyword evidence="14" id="KW-0805">Transcription regulation</keyword>
<dbReference type="CDD" id="cd00201">
    <property type="entry name" value="WW"/>
    <property type="match status" value="1"/>
</dbReference>
<evidence type="ECO:0000259" key="20">
    <source>
        <dbReference type="PROSITE" id="PS50868"/>
    </source>
</evidence>
<keyword evidence="10" id="KW-0479">Metal-binding</keyword>
<evidence type="ECO:0000256" key="15">
    <source>
        <dbReference type="ARBA" id="ARBA00023163"/>
    </source>
</evidence>
<feature type="region of interest" description="Disordered" evidence="17">
    <location>
        <begin position="1158"/>
        <end position="1237"/>
    </location>
</feature>
<comment type="subcellular location">
    <subcellularLocation>
        <location evidence="2">Chromosome</location>
    </subcellularLocation>
    <subcellularLocation>
        <location evidence="1">Nucleus</location>
    </subcellularLocation>
</comment>
<dbReference type="Pfam" id="PF00397">
    <property type="entry name" value="WW"/>
    <property type="match status" value="1"/>
</dbReference>
<feature type="region of interest" description="Disordered" evidence="17">
    <location>
        <begin position="452"/>
        <end position="486"/>
    </location>
</feature>
<dbReference type="Gene3D" id="2.20.70.10">
    <property type="match status" value="1"/>
</dbReference>
<evidence type="ECO:0000259" key="18">
    <source>
        <dbReference type="PROSITE" id="PS50020"/>
    </source>
</evidence>
<feature type="compositionally biased region" description="Acidic residues" evidence="17">
    <location>
        <begin position="797"/>
        <end position="826"/>
    </location>
</feature>
<keyword evidence="13" id="KW-0156">Chromatin regulator</keyword>